<proteinExistence type="predicted"/>
<protein>
    <submittedName>
        <fullName evidence="1">Uncharacterized protein</fullName>
    </submittedName>
</protein>
<accession>A0AAV0RFG1</accession>
<keyword evidence="2" id="KW-1185">Reference proteome</keyword>
<evidence type="ECO:0000313" key="1">
    <source>
        <dbReference type="EMBL" id="CAI0556245.1"/>
    </source>
</evidence>
<sequence>MQNPKSKASLLLGSDNVIIFPVTCTQNKHFGSEVEQLSYSDQFSFSKENNQLCPVHQ</sequence>
<evidence type="ECO:0000313" key="2">
    <source>
        <dbReference type="Proteomes" id="UP001154282"/>
    </source>
</evidence>
<comment type="caution">
    <text evidence="1">The sequence shown here is derived from an EMBL/GenBank/DDBJ whole genome shotgun (WGS) entry which is preliminary data.</text>
</comment>
<dbReference type="Proteomes" id="UP001154282">
    <property type="component" value="Unassembled WGS sequence"/>
</dbReference>
<gene>
    <name evidence="1" type="ORF">LITE_LOCUS47897</name>
</gene>
<name>A0AAV0RFG1_9ROSI</name>
<organism evidence="1 2">
    <name type="scientific">Linum tenue</name>
    <dbReference type="NCBI Taxonomy" id="586396"/>
    <lineage>
        <taxon>Eukaryota</taxon>
        <taxon>Viridiplantae</taxon>
        <taxon>Streptophyta</taxon>
        <taxon>Embryophyta</taxon>
        <taxon>Tracheophyta</taxon>
        <taxon>Spermatophyta</taxon>
        <taxon>Magnoliopsida</taxon>
        <taxon>eudicotyledons</taxon>
        <taxon>Gunneridae</taxon>
        <taxon>Pentapetalae</taxon>
        <taxon>rosids</taxon>
        <taxon>fabids</taxon>
        <taxon>Malpighiales</taxon>
        <taxon>Linaceae</taxon>
        <taxon>Linum</taxon>
    </lineage>
</organism>
<dbReference type="EMBL" id="CAMGYJ010000010">
    <property type="protein sequence ID" value="CAI0556245.1"/>
    <property type="molecule type" value="Genomic_DNA"/>
</dbReference>
<reference evidence="1" key="1">
    <citation type="submission" date="2022-08" db="EMBL/GenBank/DDBJ databases">
        <authorList>
            <person name="Gutierrez-Valencia J."/>
        </authorList>
    </citation>
    <scope>NUCLEOTIDE SEQUENCE</scope>
</reference>
<dbReference type="AlphaFoldDB" id="A0AAV0RFG1"/>